<evidence type="ECO:0000313" key="2">
    <source>
        <dbReference type="Proteomes" id="UP001500831"/>
    </source>
</evidence>
<protein>
    <submittedName>
        <fullName evidence="1">Uncharacterized protein</fullName>
    </submittedName>
</protein>
<accession>A0ABN3VR53</accession>
<reference evidence="1 2" key="1">
    <citation type="journal article" date="2019" name="Int. J. Syst. Evol. Microbiol.">
        <title>The Global Catalogue of Microorganisms (GCM) 10K type strain sequencing project: providing services to taxonomists for standard genome sequencing and annotation.</title>
        <authorList>
            <consortium name="The Broad Institute Genomics Platform"/>
            <consortium name="The Broad Institute Genome Sequencing Center for Infectious Disease"/>
            <person name="Wu L."/>
            <person name="Ma J."/>
        </authorList>
    </citation>
    <scope>NUCLEOTIDE SEQUENCE [LARGE SCALE GENOMIC DNA]</scope>
    <source>
        <strain evidence="1 2">JCM 6242</strain>
    </source>
</reference>
<comment type="caution">
    <text evidence="1">The sequence shown here is derived from an EMBL/GenBank/DDBJ whole genome shotgun (WGS) entry which is preliminary data.</text>
</comment>
<dbReference type="Proteomes" id="UP001500831">
    <property type="component" value="Unassembled WGS sequence"/>
</dbReference>
<proteinExistence type="predicted"/>
<gene>
    <name evidence="1" type="ORF">GCM10010517_10480</name>
</gene>
<dbReference type="RefSeq" id="WP_344968370.1">
    <property type="nucleotide sequence ID" value="NZ_BAAAVI010000005.1"/>
</dbReference>
<dbReference type="EMBL" id="BAAAVI010000005">
    <property type="protein sequence ID" value="GAA2852729.1"/>
    <property type="molecule type" value="Genomic_DNA"/>
</dbReference>
<keyword evidence="2" id="KW-1185">Reference proteome</keyword>
<name>A0ABN3VR53_9ACTN</name>
<organism evidence="1 2">
    <name type="scientific">Streptosporangium fragile</name>
    <dbReference type="NCBI Taxonomy" id="46186"/>
    <lineage>
        <taxon>Bacteria</taxon>
        <taxon>Bacillati</taxon>
        <taxon>Actinomycetota</taxon>
        <taxon>Actinomycetes</taxon>
        <taxon>Streptosporangiales</taxon>
        <taxon>Streptosporangiaceae</taxon>
        <taxon>Streptosporangium</taxon>
    </lineage>
</organism>
<evidence type="ECO:0000313" key="1">
    <source>
        <dbReference type="EMBL" id="GAA2852729.1"/>
    </source>
</evidence>
<sequence length="43" mass="4599">MRRFKRLCAAVPILAVPILSVPLTGTAEALRIADRCGPFSGET</sequence>